<dbReference type="InterPro" id="IPR050422">
    <property type="entry name" value="X-Pro_aminopeptidase_P"/>
</dbReference>
<dbReference type="Pfam" id="PF16189">
    <property type="entry name" value="Creatinase_N_2"/>
    <property type="match status" value="1"/>
</dbReference>
<dbReference type="Pfam" id="PF00557">
    <property type="entry name" value="Peptidase_M24"/>
    <property type="match status" value="1"/>
</dbReference>
<feature type="chain" id="PRO_5040163731" evidence="1">
    <location>
        <begin position="23"/>
        <end position="563"/>
    </location>
</feature>
<feature type="domain" description="Peptidase M24" evidence="2">
    <location>
        <begin position="366"/>
        <end position="549"/>
    </location>
</feature>
<accession>A0A9Q0RYJ6</accession>
<gene>
    <name evidence="4" type="primary">Xpnpep1_0</name>
    <name evidence="4" type="ORF">Bhyg_10202</name>
</gene>
<evidence type="ECO:0000313" key="5">
    <source>
        <dbReference type="Proteomes" id="UP001151699"/>
    </source>
</evidence>
<dbReference type="InterPro" id="IPR000587">
    <property type="entry name" value="Creatinase_N"/>
</dbReference>
<dbReference type="SUPFAM" id="SSF55920">
    <property type="entry name" value="Creatinase/aminopeptidase"/>
    <property type="match status" value="1"/>
</dbReference>
<evidence type="ECO:0000259" key="3">
    <source>
        <dbReference type="Pfam" id="PF01321"/>
    </source>
</evidence>
<comment type="caution">
    <text evidence="4">The sequence shown here is derived from an EMBL/GenBank/DDBJ whole genome shotgun (WGS) entry which is preliminary data.</text>
</comment>
<keyword evidence="4" id="KW-0031">Aminopeptidase</keyword>
<dbReference type="InterPro" id="IPR000994">
    <property type="entry name" value="Pept_M24"/>
</dbReference>
<dbReference type="OrthoDB" id="9995434at2759"/>
<keyword evidence="4" id="KW-0645">Protease</keyword>
<sequence length="563" mass="64047">MNGIHILFIVIITVLRTSLTSGHFKGIDRPRCKNSEGHPIKAHSDTRSRVYALRRLMAHRNPNQALSAYIVSSFDDHQNLDVADCDKRREYISGFSGLRADVVITQKSLALWTTERYLAQANSELDCDWTIFDMQNYPSITDWIGSELPPDSRVGADPQTIPHFLWSKYDTHLHRKLIRLVKVSRNLVDEIWTAKPIPFNGEIFVQPLYHSGEKWQTKIMSLRLRMVETRSDAIIITSLTEISYLLNLRSNDLAHTPVFKAYMIVSHNETLLYVDKTRINLGIKLHLKAEPCFTGDICIKIRDYYAVWHDIKSYSHHWHNVIVPSQCAFDMGASESIYSSLPKDIIQNIVSPVIFMRAQKNDIEREGMRKAHIIDGLAMCETLHYLEQKFKAGHKLTESSVSKIVDYFRTGQPSNKGLSMKTIVSYGRHSSIPHFEIFNTTDIEIGDDSVIVIESGGQYQEGTTKITRTLHFGTPTAEQKTAYTNVLRGIIRLSTLVFPDKLKTSEVDALTRVPVWGAHYDYPLSTGHGIGSFLSVKESPINIDYSAIEDAMLTFKAGYFFSN</sequence>
<evidence type="ECO:0000313" key="4">
    <source>
        <dbReference type="EMBL" id="KAJ6637472.1"/>
    </source>
</evidence>
<dbReference type="Pfam" id="PF01321">
    <property type="entry name" value="Creatinase_N"/>
    <property type="match status" value="1"/>
</dbReference>
<feature type="signal peptide" evidence="1">
    <location>
        <begin position="1"/>
        <end position="22"/>
    </location>
</feature>
<organism evidence="4 5">
    <name type="scientific">Pseudolycoriella hygida</name>
    <dbReference type="NCBI Taxonomy" id="35572"/>
    <lineage>
        <taxon>Eukaryota</taxon>
        <taxon>Metazoa</taxon>
        <taxon>Ecdysozoa</taxon>
        <taxon>Arthropoda</taxon>
        <taxon>Hexapoda</taxon>
        <taxon>Insecta</taxon>
        <taxon>Pterygota</taxon>
        <taxon>Neoptera</taxon>
        <taxon>Endopterygota</taxon>
        <taxon>Diptera</taxon>
        <taxon>Nematocera</taxon>
        <taxon>Sciaroidea</taxon>
        <taxon>Sciaridae</taxon>
        <taxon>Pseudolycoriella</taxon>
    </lineage>
</organism>
<keyword evidence="4" id="KW-0378">Hydrolase</keyword>
<dbReference type="PANTHER" id="PTHR43763">
    <property type="entry name" value="XAA-PRO AMINOPEPTIDASE 1"/>
    <property type="match status" value="1"/>
</dbReference>
<dbReference type="SUPFAM" id="SSF53092">
    <property type="entry name" value="Creatinase/prolidase N-terminal domain"/>
    <property type="match status" value="1"/>
</dbReference>
<dbReference type="AlphaFoldDB" id="A0A9Q0RYJ6"/>
<dbReference type="EMBL" id="WJQU01000003">
    <property type="protein sequence ID" value="KAJ6637472.1"/>
    <property type="molecule type" value="Genomic_DNA"/>
</dbReference>
<dbReference type="Gene3D" id="3.40.350.10">
    <property type="entry name" value="Creatinase/prolidase N-terminal domain"/>
    <property type="match status" value="2"/>
</dbReference>
<dbReference type="Proteomes" id="UP001151699">
    <property type="component" value="Chromosome X"/>
</dbReference>
<dbReference type="PANTHER" id="PTHR43763:SF6">
    <property type="entry name" value="XAA-PRO AMINOPEPTIDASE 1"/>
    <property type="match status" value="1"/>
</dbReference>
<keyword evidence="1" id="KW-0732">Signal</keyword>
<dbReference type="InterPro" id="IPR029149">
    <property type="entry name" value="Creatin/AminoP/Spt16_N"/>
</dbReference>
<dbReference type="Gene3D" id="3.90.230.10">
    <property type="entry name" value="Creatinase/methionine aminopeptidase superfamily"/>
    <property type="match status" value="1"/>
</dbReference>
<name>A0A9Q0RYJ6_9DIPT</name>
<evidence type="ECO:0000259" key="2">
    <source>
        <dbReference type="Pfam" id="PF00557"/>
    </source>
</evidence>
<feature type="domain" description="Creatinase N-terminal" evidence="3">
    <location>
        <begin position="49"/>
        <end position="184"/>
    </location>
</feature>
<protein>
    <submittedName>
        <fullName evidence="4">Xaa-Pro aminopeptidase 1</fullName>
    </submittedName>
</protein>
<proteinExistence type="predicted"/>
<reference evidence="4" key="1">
    <citation type="submission" date="2022-07" db="EMBL/GenBank/DDBJ databases">
        <authorList>
            <person name="Trinca V."/>
            <person name="Uliana J.V.C."/>
            <person name="Torres T.T."/>
            <person name="Ward R.J."/>
            <person name="Monesi N."/>
        </authorList>
    </citation>
    <scope>NUCLEOTIDE SEQUENCE</scope>
    <source>
        <strain evidence="4">HSMRA1968</strain>
        <tissue evidence="4">Whole embryos</tissue>
    </source>
</reference>
<dbReference type="GO" id="GO:0005737">
    <property type="term" value="C:cytoplasm"/>
    <property type="evidence" value="ECO:0007669"/>
    <property type="project" value="UniProtKB-ARBA"/>
</dbReference>
<feature type="non-terminal residue" evidence="4">
    <location>
        <position position="563"/>
    </location>
</feature>
<dbReference type="InterPro" id="IPR036005">
    <property type="entry name" value="Creatinase/aminopeptidase-like"/>
</dbReference>
<dbReference type="GO" id="GO:0004177">
    <property type="term" value="F:aminopeptidase activity"/>
    <property type="evidence" value="ECO:0007669"/>
    <property type="project" value="UniProtKB-KW"/>
</dbReference>
<evidence type="ECO:0000256" key="1">
    <source>
        <dbReference type="SAM" id="SignalP"/>
    </source>
</evidence>
<keyword evidence="5" id="KW-1185">Reference proteome</keyword>